<feature type="region of interest" description="Disordered" evidence="1">
    <location>
        <begin position="59"/>
        <end position="89"/>
    </location>
</feature>
<protein>
    <submittedName>
        <fullName evidence="3">Uncharacterized protein</fullName>
    </submittedName>
</protein>
<dbReference type="WBParaSite" id="jg592">
    <property type="protein sequence ID" value="jg592"/>
    <property type="gene ID" value="jg592"/>
</dbReference>
<keyword evidence="2" id="KW-1185">Reference proteome</keyword>
<evidence type="ECO:0000313" key="2">
    <source>
        <dbReference type="Proteomes" id="UP000887574"/>
    </source>
</evidence>
<sequence>MSSNASDNKKKVDPKAVVPVAKPFQKPAVKPVAKKELPKKQAKPVVKVIFQKASSYLEEKKPPKEAVDKTQSNSSKPNHFNEDKWQERKAQTKTIDVGELATVTMIPVEPSMRSLVMKNRVIRPEDKDVKQWAEDVEEIFQMQQQDEAIEPSKPKKKKSKSSGKKKKKKSSSRRQKLLNPELHVTLDLAQSINYVTTEDITMESETTQSSSHNA</sequence>
<accession>A0A915EHE0</accession>
<reference evidence="3" key="1">
    <citation type="submission" date="2022-11" db="UniProtKB">
        <authorList>
            <consortium name="WormBaseParasite"/>
        </authorList>
    </citation>
    <scope>IDENTIFICATION</scope>
</reference>
<name>A0A915EHE0_9BILA</name>
<organism evidence="2 3">
    <name type="scientific">Ditylenchus dipsaci</name>
    <dbReference type="NCBI Taxonomy" id="166011"/>
    <lineage>
        <taxon>Eukaryota</taxon>
        <taxon>Metazoa</taxon>
        <taxon>Ecdysozoa</taxon>
        <taxon>Nematoda</taxon>
        <taxon>Chromadorea</taxon>
        <taxon>Rhabditida</taxon>
        <taxon>Tylenchina</taxon>
        <taxon>Tylenchomorpha</taxon>
        <taxon>Sphaerularioidea</taxon>
        <taxon>Anguinidae</taxon>
        <taxon>Anguininae</taxon>
        <taxon>Ditylenchus</taxon>
    </lineage>
</organism>
<dbReference type="AlphaFoldDB" id="A0A915EHE0"/>
<feature type="compositionally biased region" description="Basic residues" evidence="1">
    <location>
        <begin position="154"/>
        <end position="176"/>
    </location>
</feature>
<dbReference type="Proteomes" id="UP000887574">
    <property type="component" value="Unplaced"/>
</dbReference>
<feature type="compositionally biased region" description="Basic and acidic residues" evidence="1">
    <location>
        <begin position="79"/>
        <end position="89"/>
    </location>
</feature>
<feature type="compositionally biased region" description="Polar residues" evidence="1">
    <location>
        <begin position="69"/>
        <end position="78"/>
    </location>
</feature>
<feature type="compositionally biased region" description="Basic and acidic residues" evidence="1">
    <location>
        <begin position="59"/>
        <end position="68"/>
    </location>
</feature>
<proteinExistence type="predicted"/>
<evidence type="ECO:0000313" key="3">
    <source>
        <dbReference type="WBParaSite" id="jg592"/>
    </source>
</evidence>
<feature type="region of interest" description="Disordered" evidence="1">
    <location>
        <begin position="143"/>
        <end position="182"/>
    </location>
</feature>
<evidence type="ECO:0000256" key="1">
    <source>
        <dbReference type="SAM" id="MobiDB-lite"/>
    </source>
</evidence>